<accession>A0A438I4B8</accession>
<name>A0A438I4B8_VITVI</name>
<comment type="caution">
    <text evidence="1">The sequence shown here is derived from an EMBL/GenBank/DDBJ whole genome shotgun (WGS) entry which is preliminary data.</text>
</comment>
<sequence>MGEVESLFRKLQPLAVRRDAEDFLSWRESRNGCFSVVPFIVPSRGLLVIPSHGALFGGGDGIFQIDATCVKRKRKPVTISFWGTCLGCTEALWVKEGRRREGLHLYA</sequence>
<dbReference type="Proteomes" id="UP000288805">
    <property type="component" value="Unassembled WGS sequence"/>
</dbReference>
<evidence type="ECO:0000313" key="1">
    <source>
        <dbReference type="EMBL" id="RVW91517.1"/>
    </source>
</evidence>
<reference evidence="1 2" key="1">
    <citation type="journal article" date="2018" name="PLoS Genet.">
        <title>Population sequencing reveals clonal diversity and ancestral inbreeding in the grapevine cultivar Chardonnay.</title>
        <authorList>
            <person name="Roach M.J."/>
            <person name="Johnson D.L."/>
            <person name="Bohlmann J."/>
            <person name="van Vuuren H.J."/>
            <person name="Jones S.J."/>
            <person name="Pretorius I.S."/>
            <person name="Schmidt S.A."/>
            <person name="Borneman A.R."/>
        </authorList>
    </citation>
    <scope>NUCLEOTIDE SEQUENCE [LARGE SCALE GENOMIC DNA]</scope>
    <source>
        <strain evidence="2">cv. Chardonnay</strain>
        <tissue evidence="1">Leaf</tissue>
    </source>
</reference>
<proteinExistence type="predicted"/>
<protein>
    <submittedName>
        <fullName evidence="1">Uncharacterized protein</fullName>
    </submittedName>
</protein>
<organism evidence="1 2">
    <name type="scientific">Vitis vinifera</name>
    <name type="common">Grape</name>
    <dbReference type="NCBI Taxonomy" id="29760"/>
    <lineage>
        <taxon>Eukaryota</taxon>
        <taxon>Viridiplantae</taxon>
        <taxon>Streptophyta</taxon>
        <taxon>Embryophyta</taxon>
        <taxon>Tracheophyta</taxon>
        <taxon>Spermatophyta</taxon>
        <taxon>Magnoliopsida</taxon>
        <taxon>eudicotyledons</taxon>
        <taxon>Gunneridae</taxon>
        <taxon>Pentapetalae</taxon>
        <taxon>rosids</taxon>
        <taxon>Vitales</taxon>
        <taxon>Vitaceae</taxon>
        <taxon>Viteae</taxon>
        <taxon>Vitis</taxon>
    </lineage>
</organism>
<gene>
    <name evidence="1" type="ORF">CK203_046183</name>
</gene>
<dbReference type="AlphaFoldDB" id="A0A438I4B8"/>
<evidence type="ECO:0000313" key="2">
    <source>
        <dbReference type="Proteomes" id="UP000288805"/>
    </source>
</evidence>
<dbReference type="EMBL" id="QGNW01000144">
    <property type="protein sequence ID" value="RVW91517.1"/>
    <property type="molecule type" value="Genomic_DNA"/>
</dbReference>